<dbReference type="PROSITE" id="PS50181">
    <property type="entry name" value="FBOX"/>
    <property type="match status" value="1"/>
</dbReference>
<protein>
    <submittedName>
        <fullName evidence="3">F-box protein At5g39250-like</fullName>
    </submittedName>
</protein>
<sequence length="248" mass="28316">MAWEILNLVFPLLEDVDLASCMAVSREWRDVARDDYFWKCLCIKRWPSTYKMSNFPTGTYYKLYRNSYQCPNSRRLLSPRLSFDDLEFFIDIWSEGNLVFSKVVPGKVLQDGVKNPTPRTINVLSYLLEGPGFKMTLAVEPGFSIPMCDTIGVSVIVGYKDSSKVAQIVNKSIFDYVDQTSCRAFYFDYLNFPHLYPLASGIRVCISFLFLGNGNGDVAEVSGIVMDFSDVANTKEEVLCLLERLDWK</sequence>
<organism evidence="2 3">
    <name type="scientific">Cucurbita moschata</name>
    <name type="common">Winter crookneck squash</name>
    <name type="synonym">Cucurbita pepo var. moschata</name>
    <dbReference type="NCBI Taxonomy" id="3662"/>
    <lineage>
        <taxon>Eukaryota</taxon>
        <taxon>Viridiplantae</taxon>
        <taxon>Streptophyta</taxon>
        <taxon>Embryophyta</taxon>
        <taxon>Tracheophyta</taxon>
        <taxon>Spermatophyta</taxon>
        <taxon>Magnoliopsida</taxon>
        <taxon>eudicotyledons</taxon>
        <taxon>Gunneridae</taxon>
        <taxon>Pentapetalae</taxon>
        <taxon>rosids</taxon>
        <taxon>fabids</taxon>
        <taxon>Cucurbitales</taxon>
        <taxon>Cucurbitaceae</taxon>
        <taxon>Cucurbiteae</taxon>
        <taxon>Cucurbita</taxon>
    </lineage>
</organism>
<dbReference type="AlphaFoldDB" id="A0A6J1GHM7"/>
<dbReference type="Proteomes" id="UP000504609">
    <property type="component" value="Unplaced"/>
</dbReference>
<accession>A0A6J1GHM7</accession>
<dbReference type="SUPFAM" id="SSF81383">
    <property type="entry name" value="F-box domain"/>
    <property type="match status" value="1"/>
</dbReference>
<proteinExistence type="predicted"/>
<feature type="domain" description="F-box" evidence="1">
    <location>
        <begin position="1"/>
        <end position="41"/>
    </location>
</feature>
<evidence type="ECO:0000313" key="3">
    <source>
        <dbReference type="RefSeq" id="XP_022951059.1"/>
    </source>
</evidence>
<dbReference type="PANTHER" id="PTHR47722:SF1">
    <property type="entry name" value="F-BOX DOMAIN CONTAINING PROTEIN, EXPRESSED"/>
    <property type="match status" value="1"/>
</dbReference>
<reference evidence="3" key="1">
    <citation type="submission" date="2025-08" db="UniProtKB">
        <authorList>
            <consortium name="RefSeq"/>
        </authorList>
    </citation>
    <scope>IDENTIFICATION</scope>
    <source>
        <tissue evidence="3">Young leaves</tissue>
    </source>
</reference>
<gene>
    <name evidence="3" type="primary">LOC111454022</name>
</gene>
<dbReference type="GeneID" id="111454022"/>
<dbReference type="InterPro" id="IPR001810">
    <property type="entry name" value="F-box_dom"/>
</dbReference>
<evidence type="ECO:0000313" key="2">
    <source>
        <dbReference type="Proteomes" id="UP000504609"/>
    </source>
</evidence>
<evidence type="ECO:0000259" key="1">
    <source>
        <dbReference type="PROSITE" id="PS50181"/>
    </source>
</evidence>
<dbReference type="PANTHER" id="PTHR47722">
    <property type="entry name" value="EXPRESSED PROTEIN"/>
    <property type="match status" value="1"/>
</dbReference>
<keyword evidence="2" id="KW-1185">Reference proteome</keyword>
<dbReference type="Pfam" id="PF12937">
    <property type="entry name" value="F-box-like"/>
    <property type="match status" value="1"/>
</dbReference>
<dbReference type="InterPro" id="IPR036047">
    <property type="entry name" value="F-box-like_dom_sf"/>
</dbReference>
<dbReference type="RefSeq" id="XP_022951059.1">
    <property type="nucleotide sequence ID" value="XM_023095291.1"/>
</dbReference>
<dbReference type="Gene3D" id="1.20.1280.50">
    <property type="match status" value="1"/>
</dbReference>
<dbReference type="KEGG" id="cmos:111454022"/>
<name>A0A6J1GHM7_CUCMO</name>
<dbReference type="SMART" id="SM00256">
    <property type="entry name" value="FBOX"/>
    <property type="match status" value="1"/>
</dbReference>
<dbReference type="InterPro" id="IPR044207">
    <property type="entry name" value="At5g39250-like"/>
</dbReference>